<evidence type="ECO:0000313" key="1">
    <source>
        <dbReference type="EMBL" id="EGX58257.1"/>
    </source>
</evidence>
<dbReference type="EMBL" id="AGBF01000061">
    <property type="protein sequence ID" value="EGX58257.1"/>
    <property type="molecule type" value="Genomic_DNA"/>
</dbReference>
<dbReference type="Proteomes" id="UP000004217">
    <property type="component" value="Unassembled WGS sequence"/>
</dbReference>
<name>G2GE11_9ACTN</name>
<organism evidence="1 2">
    <name type="scientific">Streptomyces zinciresistens K42</name>
    <dbReference type="NCBI Taxonomy" id="700597"/>
    <lineage>
        <taxon>Bacteria</taxon>
        <taxon>Bacillati</taxon>
        <taxon>Actinomycetota</taxon>
        <taxon>Actinomycetes</taxon>
        <taxon>Kitasatosporales</taxon>
        <taxon>Streptomycetaceae</taxon>
        <taxon>Streptomyces</taxon>
    </lineage>
</organism>
<accession>G2GE11</accession>
<protein>
    <submittedName>
        <fullName evidence="1">Uncharacterized protein</fullName>
    </submittedName>
</protein>
<keyword evidence="2" id="KW-1185">Reference proteome</keyword>
<comment type="caution">
    <text evidence="1">The sequence shown here is derived from an EMBL/GenBank/DDBJ whole genome shotgun (WGS) entry which is preliminary data.</text>
</comment>
<reference evidence="1 2" key="1">
    <citation type="submission" date="2011-08" db="EMBL/GenBank/DDBJ databases">
        <authorList>
            <person name="Lin Y."/>
            <person name="Hao X."/>
            <person name="Johnstone L."/>
            <person name="Miller S.J."/>
            <person name="Wei G."/>
            <person name="Rensing C."/>
        </authorList>
    </citation>
    <scope>NUCLEOTIDE SEQUENCE [LARGE SCALE GENOMIC DNA]</scope>
    <source>
        <strain evidence="1 2">K42</strain>
    </source>
</reference>
<evidence type="ECO:0000313" key="2">
    <source>
        <dbReference type="Proteomes" id="UP000004217"/>
    </source>
</evidence>
<sequence>MAVLDAAVGGDVDPGSLAQLALGQIVVLADAPDLLALR</sequence>
<gene>
    <name evidence="1" type="ORF">SZN_18702</name>
</gene>
<dbReference type="AlphaFoldDB" id="G2GE11"/>
<proteinExistence type="predicted"/>